<organism evidence="2 3">
    <name type="scientific">Vreelandella sulfidaeris</name>
    <dbReference type="NCBI Taxonomy" id="115553"/>
    <lineage>
        <taxon>Bacteria</taxon>
        <taxon>Pseudomonadati</taxon>
        <taxon>Pseudomonadota</taxon>
        <taxon>Gammaproteobacteria</taxon>
        <taxon>Oceanospirillales</taxon>
        <taxon>Halomonadaceae</taxon>
        <taxon>Vreelandella</taxon>
    </lineage>
</organism>
<evidence type="ECO:0000313" key="2">
    <source>
        <dbReference type="EMBL" id="RBI66830.1"/>
    </source>
</evidence>
<dbReference type="EMBL" id="QNTU01000007">
    <property type="protein sequence ID" value="RBI66830.1"/>
    <property type="molecule type" value="Genomic_DNA"/>
</dbReference>
<protein>
    <submittedName>
        <fullName evidence="2">Oxidoreductase</fullName>
    </submittedName>
</protein>
<dbReference type="FunFam" id="3.40.50.720:FF:000084">
    <property type="entry name" value="Short-chain dehydrogenase reductase"/>
    <property type="match status" value="1"/>
</dbReference>
<comment type="similarity">
    <text evidence="1">Belongs to the short-chain dehydrogenases/reductases (SDR) family.</text>
</comment>
<accession>A0A365TPJ2</accession>
<dbReference type="SUPFAM" id="SSF51735">
    <property type="entry name" value="NAD(P)-binding Rossmann-fold domains"/>
    <property type="match status" value="1"/>
</dbReference>
<gene>
    <name evidence="2" type="ORF">DQ400_11490</name>
</gene>
<dbReference type="AlphaFoldDB" id="A0A365TPJ2"/>
<dbReference type="Proteomes" id="UP000252204">
    <property type="component" value="Unassembled WGS sequence"/>
</dbReference>
<dbReference type="Gene3D" id="3.40.50.720">
    <property type="entry name" value="NAD(P)-binding Rossmann-like Domain"/>
    <property type="match status" value="1"/>
</dbReference>
<dbReference type="RefSeq" id="WP_113269897.1">
    <property type="nucleotide sequence ID" value="NZ_QNTU01000007.1"/>
</dbReference>
<dbReference type="InterPro" id="IPR020904">
    <property type="entry name" value="Sc_DH/Rdtase_CS"/>
</dbReference>
<dbReference type="CDD" id="cd05233">
    <property type="entry name" value="SDR_c"/>
    <property type="match status" value="1"/>
</dbReference>
<dbReference type="PROSITE" id="PS00061">
    <property type="entry name" value="ADH_SHORT"/>
    <property type="match status" value="1"/>
</dbReference>
<dbReference type="OrthoDB" id="9793325at2"/>
<keyword evidence="3" id="KW-1185">Reference proteome</keyword>
<comment type="caution">
    <text evidence="2">The sequence shown here is derived from an EMBL/GenBank/DDBJ whole genome shotgun (WGS) entry which is preliminary data.</text>
</comment>
<dbReference type="PANTHER" id="PTHR43943:SF2">
    <property type="entry name" value="DEHYDROGENASE_REDUCTASE 4"/>
    <property type="match status" value="1"/>
</dbReference>
<dbReference type="Pfam" id="PF00106">
    <property type="entry name" value="adh_short"/>
    <property type="match status" value="1"/>
</dbReference>
<evidence type="ECO:0000313" key="3">
    <source>
        <dbReference type="Proteomes" id="UP000252204"/>
    </source>
</evidence>
<reference evidence="3" key="1">
    <citation type="submission" date="2018-06" db="EMBL/GenBank/DDBJ databases">
        <title>Whole genome sequencing of four bacterial strains from South Shetland trench revealing bio-synthetic gene clusters.</title>
        <authorList>
            <person name="Abdel-Mageed W.M."/>
            <person name="Lehri B."/>
            <person name="Jarmusch S."/>
            <person name="Miranda K."/>
            <person name="Goodfellow M."/>
            <person name="Jaspars M."/>
            <person name="Karlyshev A.V."/>
        </authorList>
    </citation>
    <scope>NUCLEOTIDE SEQUENCE [LARGE SCALE GENOMIC DNA]</scope>
    <source>
        <strain evidence="3">SST4</strain>
    </source>
</reference>
<dbReference type="PANTHER" id="PTHR43943">
    <property type="entry name" value="DEHYDROGENASE/REDUCTASE (SDR FAMILY) MEMBER 4"/>
    <property type="match status" value="1"/>
</dbReference>
<proteinExistence type="inferred from homology"/>
<dbReference type="InterPro" id="IPR002347">
    <property type="entry name" value="SDR_fam"/>
</dbReference>
<dbReference type="InterPro" id="IPR036291">
    <property type="entry name" value="NAD(P)-bd_dom_sf"/>
</dbReference>
<sequence>MQINLSGKRAIITGSTAGIGFAIAQGLANAGADVVVTGRTQARVDKAIATIKQAAPNVNVEGVAVDLGTAEGCQTLIEQQPNADILINNVGIFGPQDFFEVDDATWQQFFDINIMSAVRLSRHYAQSMRDRDWGRIQFISSESGINIPTEMVHYGMTKSALLSVSRGLAKALSGTQVTVNAILPGPTRSEGVLSMIGEMAEKEGISQQEMEARFVKENRPSSIILRLATPEEVASMSVYAASPQASATTGAALRVEGGIVDTLT</sequence>
<dbReference type="PRINTS" id="PR00081">
    <property type="entry name" value="GDHRDH"/>
</dbReference>
<evidence type="ECO:0000256" key="1">
    <source>
        <dbReference type="ARBA" id="ARBA00006484"/>
    </source>
</evidence>
<name>A0A365TPJ2_9GAMM</name>